<name>A0ABS9L0R6_9BACT</name>
<evidence type="ECO:0008006" key="3">
    <source>
        <dbReference type="Google" id="ProtNLM"/>
    </source>
</evidence>
<dbReference type="Proteomes" id="UP001165367">
    <property type="component" value="Unassembled WGS sequence"/>
</dbReference>
<protein>
    <recommendedName>
        <fullName evidence="3">Transcriptional regulator</fullName>
    </recommendedName>
</protein>
<dbReference type="EMBL" id="JAKLTR010000037">
    <property type="protein sequence ID" value="MCG2618166.1"/>
    <property type="molecule type" value="Genomic_DNA"/>
</dbReference>
<keyword evidence="2" id="KW-1185">Reference proteome</keyword>
<evidence type="ECO:0000313" key="1">
    <source>
        <dbReference type="EMBL" id="MCG2618166.1"/>
    </source>
</evidence>
<proteinExistence type="predicted"/>
<accession>A0ABS9L0R6</accession>
<comment type="caution">
    <text evidence="1">The sequence shown here is derived from an EMBL/GenBank/DDBJ whole genome shotgun (WGS) entry which is preliminary data.</text>
</comment>
<gene>
    <name evidence="1" type="ORF">LZZ85_27950</name>
</gene>
<organism evidence="1 2">
    <name type="scientific">Terrimonas ginsenosidimutans</name>
    <dbReference type="NCBI Taxonomy" id="2908004"/>
    <lineage>
        <taxon>Bacteria</taxon>
        <taxon>Pseudomonadati</taxon>
        <taxon>Bacteroidota</taxon>
        <taxon>Chitinophagia</taxon>
        <taxon>Chitinophagales</taxon>
        <taxon>Chitinophagaceae</taxon>
        <taxon>Terrimonas</taxon>
    </lineage>
</organism>
<sequence>MTACVAQRSTRSVAEGGDRQLRLLALLNDKDRSTVLSIIDTMLTKQKFQEFFQQNIPAQ</sequence>
<evidence type="ECO:0000313" key="2">
    <source>
        <dbReference type="Proteomes" id="UP001165367"/>
    </source>
</evidence>
<dbReference type="RefSeq" id="WP_237877391.1">
    <property type="nucleotide sequence ID" value="NZ_JAKLTR010000037.1"/>
</dbReference>
<reference evidence="1" key="1">
    <citation type="submission" date="2022-01" db="EMBL/GenBank/DDBJ databases">
        <authorList>
            <person name="Jo J.-H."/>
            <person name="Im W.-T."/>
        </authorList>
    </citation>
    <scope>NUCLEOTIDE SEQUENCE</scope>
    <source>
        <strain evidence="1">NA20</strain>
    </source>
</reference>